<evidence type="ECO:0000256" key="1">
    <source>
        <dbReference type="SAM" id="MobiDB-lite"/>
    </source>
</evidence>
<feature type="compositionally biased region" description="Low complexity" evidence="1">
    <location>
        <begin position="28"/>
        <end position="40"/>
    </location>
</feature>
<reference evidence="3 4" key="1">
    <citation type="submission" date="2024-09" db="EMBL/GenBank/DDBJ databases">
        <authorList>
            <person name="Sun Q."/>
            <person name="Mori K."/>
        </authorList>
    </citation>
    <scope>NUCLEOTIDE SEQUENCE [LARGE SCALE GENOMIC DNA]</scope>
    <source>
        <strain evidence="3 4">CCM 7659</strain>
    </source>
</reference>
<keyword evidence="4" id="KW-1185">Reference proteome</keyword>
<feature type="compositionally biased region" description="Low complexity" evidence="1">
    <location>
        <begin position="48"/>
        <end position="60"/>
    </location>
</feature>
<dbReference type="Proteomes" id="UP001589700">
    <property type="component" value="Unassembled WGS sequence"/>
</dbReference>
<evidence type="ECO:0000313" key="4">
    <source>
        <dbReference type="Proteomes" id="UP001589700"/>
    </source>
</evidence>
<gene>
    <name evidence="3" type="ORF">ACFFVD_06580</name>
</gene>
<dbReference type="RefSeq" id="WP_182632849.1">
    <property type="nucleotide sequence ID" value="NZ_JAALDM010000201.1"/>
</dbReference>
<dbReference type="EMBL" id="JBHMDY010000004">
    <property type="protein sequence ID" value="MFB9259466.1"/>
    <property type="molecule type" value="Genomic_DNA"/>
</dbReference>
<feature type="region of interest" description="Disordered" evidence="1">
    <location>
        <begin position="192"/>
        <end position="257"/>
    </location>
</feature>
<feature type="region of interest" description="Disordered" evidence="1">
    <location>
        <begin position="28"/>
        <end position="86"/>
    </location>
</feature>
<sequence>MSVRKLVTASVAAFAAAALSVPVVSAQSSGSDAGELSAESLGGGSLGEGSMDGLSADGSAEGAGSGEGAGSEEGGEGLPSLVPDDGSVCELPGMGGSIAKFYPLFGITGVPTFVLDIVTSALDSFPNVLDLVAGPGGGADLIGQTGSLDEGLCTMIFGGEMVMPPVTVIVDGDGNPITTVTGTVAARAEGAARTATSTSAPTSVSGAAGVSGPTGLTGAADDSGSASSGDDNNDSAGTGAGGGEGSAKTLPTTVPTP</sequence>
<keyword evidence="2" id="KW-0732">Signal</keyword>
<proteinExistence type="predicted"/>
<evidence type="ECO:0000256" key="2">
    <source>
        <dbReference type="SAM" id="SignalP"/>
    </source>
</evidence>
<comment type="caution">
    <text evidence="3">The sequence shown here is derived from an EMBL/GenBank/DDBJ whole genome shotgun (WGS) entry which is preliminary data.</text>
</comment>
<feature type="compositionally biased region" description="Gly residues" evidence="1">
    <location>
        <begin position="61"/>
        <end position="72"/>
    </location>
</feature>
<name>A0ABV5JPA6_9ACTN</name>
<feature type="signal peptide" evidence="2">
    <location>
        <begin position="1"/>
        <end position="26"/>
    </location>
</feature>
<feature type="chain" id="PRO_5047262798" description="Secreted protein" evidence="2">
    <location>
        <begin position="27"/>
        <end position="257"/>
    </location>
</feature>
<evidence type="ECO:0000313" key="3">
    <source>
        <dbReference type="EMBL" id="MFB9259466.1"/>
    </source>
</evidence>
<protein>
    <recommendedName>
        <fullName evidence="5">Secreted protein</fullName>
    </recommendedName>
</protein>
<accession>A0ABV5JPA6</accession>
<evidence type="ECO:0008006" key="5">
    <source>
        <dbReference type="Google" id="ProtNLM"/>
    </source>
</evidence>
<organism evidence="3 4">
    <name type="scientific">Dietzia aerolata</name>
    <dbReference type="NCBI Taxonomy" id="595984"/>
    <lineage>
        <taxon>Bacteria</taxon>
        <taxon>Bacillati</taxon>
        <taxon>Actinomycetota</taxon>
        <taxon>Actinomycetes</taxon>
        <taxon>Mycobacteriales</taxon>
        <taxon>Dietziaceae</taxon>
        <taxon>Dietzia</taxon>
    </lineage>
</organism>
<feature type="compositionally biased region" description="Low complexity" evidence="1">
    <location>
        <begin position="192"/>
        <end position="237"/>
    </location>
</feature>